<gene>
    <name evidence="1" type="ORF">FHY64_04895</name>
</gene>
<organism evidence="1 2">
    <name type="scientific">Pelagovum pacificum</name>
    <dbReference type="NCBI Taxonomy" id="2588711"/>
    <lineage>
        <taxon>Bacteria</taxon>
        <taxon>Pseudomonadati</taxon>
        <taxon>Pseudomonadota</taxon>
        <taxon>Alphaproteobacteria</taxon>
        <taxon>Rhodobacterales</taxon>
        <taxon>Paracoccaceae</taxon>
        <taxon>Pelagovum</taxon>
    </lineage>
</organism>
<sequence length="401" mass="42703">MTREISALFAGAMVLAGPAQAQDEAELWRLFVADHDSGKITALDLTAPDNRWEFEVEGAARLYPTATGRGVVAVQSDDDAVSFLASGFSLEAHGDHADIDVGAPSLIEGELTGPRPFHVVTHGDNTAINFDRGGYATFHEEHDLLEGSLEGETFEQATAHHGFSVPWQGRVVSSVASTDPVEGDNLPPRVGLQVFSADGEPVGEMQSCTDLHGEAFSGAVMLAGCAEGVAMVSAEGDELVTGMLPYPGDLPDGSTGTLLGSRSMQVFLGNYGDSGVVVIDPTAEPYFSYVELPYRRVDFILDPARPQHGYILTEDGTLHRLNMLDATIEDSATVSAPYSMDGHWRDPRPRLAMAGDRIVLTDPNEGLVRVLDVETLEETATIPVEGVPYNVISVGGSGLVH</sequence>
<comment type="caution">
    <text evidence="1">The sequence shown here is derived from an EMBL/GenBank/DDBJ whole genome shotgun (WGS) entry which is preliminary data.</text>
</comment>
<dbReference type="OrthoDB" id="9810636at2"/>
<keyword evidence="2" id="KW-1185">Reference proteome</keyword>
<dbReference type="EMBL" id="VFFF01000001">
    <property type="protein sequence ID" value="TNY32621.1"/>
    <property type="molecule type" value="Genomic_DNA"/>
</dbReference>
<reference evidence="1 2" key="1">
    <citation type="submission" date="2019-06" db="EMBL/GenBank/DDBJ databases">
        <title>Genome of new Rhodobacteraceae sp. SM1903.</title>
        <authorList>
            <person name="Ren X."/>
        </authorList>
    </citation>
    <scope>NUCLEOTIDE SEQUENCE [LARGE SCALE GENOMIC DNA]</scope>
    <source>
        <strain evidence="1 2">SM1903</strain>
    </source>
</reference>
<dbReference type="AlphaFoldDB" id="A0A5C5GF79"/>
<evidence type="ECO:0000313" key="2">
    <source>
        <dbReference type="Proteomes" id="UP000314011"/>
    </source>
</evidence>
<evidence type="ECO:0000313" key="1">
    <source>
        <dbReference type="EMBL" id="TNY32621.1"/>
    </source>
</evidence>
<dbReference type="InterPro" id="IPR011047">
    <property type="entry name" value="Quinoprotein_ADH-like_sf"/>
</dbReference>
<evidence type="ECO:0008006" key="3">
    <source>
        <dbReference type="Google" id="ProtNLM"/>
    </source>
</evidence>
<proteinExistence type="predicted"/>
<dbReference type="SUPFAM" id="SSF50998">
    <property type="entry name" value="Quinoprotein alcohol dehydrogenase-like"/>
    <property type="match status" value="1"/>
</dbReference>
<protein>
    <recommendedName>
        <fullName evidence="3">Zinc transport system substrate-binding protein</fullName>
    </recommendedName>
</protein>
<name>A0A5C5GF79_9RHOB</name>
<accession>A0A5C5GF79</accession>
<dbReference type="Proteomes" id="UP000314011">
    <property type="component" value="Unassembled WGS sequence"/>
</dbReference>
<dbReference type="RefSeq" id="WP_140193301.1">
    <property type="nucleotide sequence ID" value="NZ_CP065915.1"/>
</dbReference>